<dbReference type="PANTHER" id="PTHR48081">
    <property type="entry name" value="AB HYDROLASE SUPERFAMILY PROTEIN C4A8.06C"/>
    <property type="match status" value="1"/>
</dbReference>
<evidence type="ECO:0000313" key="4">
    <source>
        <dbReference type="EMBL" id="KIW03337.1"/>
    </source>
</evidence>
<dbReference type="RefSeq" id="XP_016213206.1">
    <property type="nucleotide sequence ID" value="XM_016359067.1"/>
</dbReference>
<proteinExistence type="predicted"/>
<accession>A0A0D1YRT8</accession>
<dbReference type="InterPro" id="IPR029058">
    <property type="entry name" value="AB_hydrolase_fold"/>
</dbReference>
<organism evidence="4 5">
    <name type="scientific">Verruconis gallopava</name>
    <dbReference type="NCBI Taxonomy" id="253628"/>
    <lineage>
        <taxon>Eukaryota</taxon>
        <taxon>Fungi</taxon>
        <taxon>Dikarya</taxon>
        <taxon>Ascomycota</taxon>
        <taxon>Pezizomycotina</taxon>
        <taxon>Dothideomycetes</taxon>
        <taxon>Pleosporomycetidae</taxon>
        <taxon>Venturiales</taxon>
        <taxon>Sympoventuriaceae</taxon>
        <taxon>Verruconis</taxon>
    </lineage>
</organism>
<sequence length="344" mass="37576">MSVSFRNMSSTATDGAPPKPSPAVAEMTTQDKRAAMHAMIQAAVAKLPALPDTLEEFEIQVPAHDGWQSPTKIVRPRTHVDADRSLIVHFYGGGMIVGEPDQLLSVARTFAGTYGAVVALPSYRLVPDVRFPIQAKDAWEVLVWLSRNAEAELGAKLDNGFIVGGVSAGAALASVCGGLAMFPDAADAQEAPMLAKPLTGQFLSVPSVAMDETVPIEYKQFFTSRDENRHVDGFNTSALDDVFRSLGCDDYRSLWFSPFATLVQREPVNKIPTYLDCCGLDPLRDDAIVYEKVLKSRGVPTKLYLFSEDKHSSWTTLDAPTKARAPTIKEAQMEGMKWLLTRPL</sequence>
<evidence type="ECO:0000313" key="5">
    <source>
        <dbReference type="Proteomes" id="UP000053259"/>
    </source>
</evidence>
<dbReference type="InParanoid" id="A0A0D1YRT8"/>
<reference evidence="4 5" key="1">
    <citation type="submission" date="2015-01" db="EMBL/GenBank/DDBJ databases">
        <title>The Genome Sequence of Ochroconis gallopava CBS43764.</title>
        <authorList>
            <consortium name="The Broad Institute Genomics Platform"/>
            <person name="Cuomo C."/>
            <person name="de Hoog S."/>
            <person name="Gorbushina A."/>
            <person name="Stielow B."/>
            <person name="Teixiera M."/>
            <person name="Abouelleil A."/>
            <person name="Chapman S.B."/>
            <person name="Priest M."/>
            <person name="Young S.K."/>
            <person name="Wortman J."/>
            <person name="Nusbaum C."/>
            <person name="Birren B."/>
        </authorList>
    </citation>
    <scope>NUCLEOTIDE SEQUENCE [LARGE SCALE GENOMIC DNA]</scope>
    <source>
        <strain evidence="4 5">CBS 43764</strain>
    </source>
</reference>
<dbReference type="EMBL" id="KN847545">
    <property type="protein sequence ID" value="KIW03337.1"/>
    <property type="molecule type" value="Genomic_DNA"/>
</dbReference>
<dbReference type="AlphaFoldDB" id="A0A0D1YRT8"/>
<dbReference type="InterPro" id="IPR050300">
    <property type="entry name" value="GDXG_lipolytic_enzyme"/>
</dbReference>
<dbReference type="OrthoDB" id="408631at2759"/>
<dbReference type="Pfam" id="PF07859">
    <property type="entry name" value="Abhydrolase_3"/>
    <property type="match status" value="1"/>
</dbReference>
<dbReference type="PANTHER" id="PTHR48081:SF8">
    <property type="entry name" value="ALPHA_BETA HYDROLASE FOLD-3 DOMAIN-CONTAINING PROTEIN-RELATED"/>
    <property type="match status" value="1"/>
</dbReference>
<feature type="region of interest" description="Disordered" evidence="2">
    <location>
        <begin position="1"/>
        <end position="25"/>
    </location>
</feature>
<dbReference type="InterPro" id="IPR013094">
    <property type="entry name" value="AB_hydrolase_3"/>
</dbReference>
<dbReference type="Proteomes" id="UP000053259">
    <property type="component" value="Unassembled WGS sequence"/>
</dbReference>
<dbReference type="GO" id="GO:0016787">
    <property type="term" value="F:hydrolase activity"/>
    <property type="evidence" value="ECO:0007669"/>
    <property type="project" value="UniProtKB-KW"/>
</dbReference>
<evidence type="ECO:0000259" key="3">
    <source>
        <dbReference type="Pfam" id="PF07859"/>
    </source>
</evidence>
<dbReference type="STRING" id="253628.A0A0D1YRT8"/>
<keyword evidence="1" id="KW-0378">Hydrolase</keyword>
<dbReference type="VEuPathDB" id="FungiDB:PV09_05547"/>
<protein>
    <recommendedName>
        <fullName evidence="3">Alpha/beta hydrolase fold-3 domain-containing protein</fullName>
    </recommendedName>
</protein>
<evidence type="ECO:0000256" key="2">
    <source>
        <dbReference type="SAM" id="MobiDB-lite"/>
    </source>
</evidence>
<name>A0A0D1YRT8_9PEZI</name>
<dbReference type="HOGENOM" id="CLU_012494_6_3_1"/>
<evidence type="ECO:0000256" key="1">
    <source>
        <dbReference type="ARBA" id="ARBA00022801"/>
    </source>
</evidence>
<gene>
    <name evidence="4" type="ORF">PV09_05547</name>
</gene>
<dbReference type="SUPFAM" id="SSF53474">
    <property type="entry name" value="alpha/beta-Hydrolases"/>
    <property type="match status" value="1"/>
</dbReference>
<dbReference type="GeneID" id="27313520"/>
<dbReference type="Gene3D" id="3.40.50.1820">
    <property type="entry name" value="alpha/beta hydrolase"/>
    <property type="match status" value="1"/>
</dbReference>
<feature type="compositionally biased region" description="Polar residues" evidence="2">
    <location>
        <begin position="1"/>
        <end position="13"/>
    </location>
</feature>
<feature type="domain" description="Alpha/beta hydrolase fold-3" evidence="3">
    <location>
        <begin position="87"/>
        <end position="312"/>
    </location>
</feature>
<keyword evidence="5" id="KW-1185">Reference proteome</keyword>